<evidence type="ECO:0000256" key="1">
    <source>
        <dbReference type="ARBA" id="ARBA00004496"/>
    </source>
</evidence>
<gene>
    <name evidence="3" type="ORF">TRIADDRAFT_56403</name>
</gene>
<evidence type="ECO:0008006" key="5">
    <source>
        <dbReference type="Google" id="ProtNLM"/>
    </source>
</evidence>
<dbReference type="GO" id="GO:0032045">
    <property type="term" value="C:guanyl-nucleotide exchange factor complex"/>
    <property type="evidence" value="ECO:0000318"/>
    <property type="project" value="GO_Central"/>
</dbReference>
<dbReference type="PANTHER" id="PTHR31334">
    <property type="entry name" value="SMITH-MAGENIS SYNDROME REGION GENE 8 PROTEIN"/>
    <property type="match status" value="1"/>
</dbReference>
<keyword evidence="4" id="KW-1185">Reference proteome</keyword>
<dbReference type="CTD" id="6753627"/>
<proteinExistence type="predicted"/>
<dbReference type="OrthoDB" id="2289278at2759"/>
<dbReference type="InParanoid" id="B3RY14"/>
<dbReference type="GO" id="GO:0005737">
    <property type="term" value="C:cytoplasm"/>
    <property type="evidence" value="ECO:0007669"/>
    <property type="project" value="UniProtKB-SubCell"/>
</dbReference>
<dbReference type="STRING" id="10228.B3RY14"/>
<dbReference type="PANTHER" id="PTHR31334:SF1">
    <property type="entry name" value="GUANINE NUCLEOTIDE EXCHANGE PROTEIN SMCR8"/>
    <property type="match status" value="1"/>
</dbReference>
<evidence type="ECO:0000313" key="3">
    <source>
        <dbReference type="EMBL" id="EDV24954.1"/>
    </source>
</evidence>
<evidence type="ECO:0000313" key="4">
    <source>
        <dbReference type="Proteomes" id="UP000009022"/>
    </source>
</evidence>
<dbReference type="PhylomeDB" id="B3RY14"/>
<dbReference type="KEGG" id="tad:TRIADDRAFT_56403"/>
<accession>B3RY14</accession>
<dbReference type="Proteomes" id="UP000009022">
    <property type="component" value="Unassembled WGS sequence"/>
</dbReference>
<evidence type="ECO:0000256" key="2">
    <source>
        <dbReference type="ARBA" id="ARBA00022490"/>
    </source>
</evidence>
<dbReference type="GeneID" id="6753627"/>
<organism evidence="3 4">
    <name type="scientific">Trichoplax adhaerens</name>
    <name type="common">Trichoplax reptans</name>
    <dbReference type="NCBI Taxonomy" id="10228"/>
    <lineage>
        <taxon>Eukaryota</taxon>
        <taxon>Metazoa</taxon>
        <taxon>Placozoa</taxon>
        <taxon>Uniplacotomia</taxon>
        <taxon>Trichoplacea</taxon>
        <taxon>Trichoplacidae</taxon>
        <taxon>Trichoplax</taxon>
    </lineage>
</organism>
<keyword evidence="2" id="KW-0963">Cytoplasm</keyword>
<sequence length="540" mass="61941">MAESPSIAASIQNTIDEFDGMTSAKADSTNRLRAAAAKTRYNIDGKRSQFDDITRGFQTSIQPSCPWTNKNFEQDFILLVEFSEIEGPKPLMTIPNHGGSNFDKSNFALEAMSVDYQSREGHGFSIVDDSQLVMSHKEQNAHSYAMCFLKCGNYRKFRHDLLNHMRYLTAKLNREYEDALKHVRHHLFRKRSLSFPVDSNYQPNVDQARSVRASQPRSSIPTLSLRFTLKRPISDLCGSSFLITIKYVKQILMRLSRNPISLDTELRSRRLLARSQPWYNSNITDLPSANYIALSNAPSISTESDTTIFEKEEVYRTVPSGYVATINETSSNVQIANLSADLNLSVTQSYDSSNKIHPVREILLAYYHENLVHLLYALLCGRPVVVVSCAKHGARSIVQQWINFLRKFLPEEARTKLLGLIGTEVVPKAIERYVSIINCDKNVIVTPPYKGRIIYRLINKDNKWKSEKYFFAYVKRQGIYLLRFVLFTIKQYYNSSSHFLADIDVKDSDRHIVEYFAEIIKLREDGKRCVLKYKTLDIDG</sequence>
<dbReference type="RefSeq" id="XP_002112844.1">
    <property type="nucleotide sequence ID" value="XM_002112808.1"/>
</dbReference>
<protein>
    <recommendedName>
        <fullName evidence="5">UDENN FLCN/SMCR8-type domain-containing protein</fullName>
    </recommendedName>
</protein>
<dbReference type="AlphaFoldDB" id="B3RY14"/>
<dbReference type="HOGENOM" id="CLU_504671_0_0_1"/>
<name>B3RY14_TRIAD</name>
<reference evidence="3 4" key="1">
    <citation type="journal article" date="2008" name="Nature">
        <title>The Trichoplax genome and the nature of placozoans.</title>
        <authorList>
            <person name="Srivastava M."/>
            <person name="Begovic E."/>
            <person name="Chapman J."/>
            <person name="Putnam N.H."/>
            <person name="Hellsten U."/>
            <person name="Kawashima T."/>
            <person name="Kuo A."/>
            <person name="Mitros T."/>
            <person name="Salamov A."/>
            <person name="Carpenter M.L."/>
            <person name="Signorovitch A.Y."/>
            <person name="Moreno M.A."/>
            <person name="Kamm K."/>
            <person name="Grimwood J."/>
            <person name="Schmutz J."/>
            <person name="Shapiro H."/>
            <person name="Grigoriev I.V."/>
            <person name="Buss L.W."/>
            <person name="Schierwater B."/>
            <person name="Dellaporta S.L."/>
            <person name="Rokhsar D.S."/>
        </authorList>
    </citation>
    <scope>NUCLEOTIDE SEQUENCE [LARGE SCALE GENOMIC DNA]</scope>
    <source>
        <strain evidence="3 4">Grell-BS-1999</strain>
    </source>
</reference>
<comment type="subcellular location">
    <subcellularLocation>
        <location evidence="1">Cytoplasm</location>
    </subcellularLocation>
</comment>
<dbReference type="EMBL" id="DS985245">
    <property type="protein sequence ID" value="EDV24954.1"/>
    <property type="molecule type" value="Genomic_DNA"/>
</dbReference>